<dbReference type="GO" id="GO:0034728">
    <property type="term" value="P:nucleosome organization"/>
    <property type="evidence" value="ECO:0007669"/>
    <property type="project" value="TreeGrafter"/>
</dbReference>
<feature type="compositionally biased region" description="Acidic residues" evidence="1">
    <location>
        <begin position="61"/>
        <end position="78"/>
    </location>
</feature>
<dbReference type="InterPro" id="IPR032706">
    <property type="entry name" value="Spt6_HHH"/>
</dbReference>
<feature type="compositionally biased region" description="Basic and acidic residues" evidence="1">
    <location>
        <begin position="142"/>
        <end position="162"/>
    </location>
</feature>
<feature type="compositionally biased region" description="Basic and acidic residues" evidence="1">
    <location>
        <begin position="212"/>
        <end position="227"/>
    </location>
</feature>
<dbReference type="Pfam" id="PF21710">
    <property type="entry name" value="Spt6_S1"/>
    <property type="match status" value="1"/>
</dbReference>
<dbReference type="SUPFAM" id="SSF50249">
    <property type="entry name" value="Nucleic acid-binding proteins"/>
    <property type="match status" value="1"/>
</dbReference>
<protein>
    <submittedName>
        <fullName evidence="3">Transcription elongation factor SPT6</fullName>
    </submittedName>
</protein>
<dbReference type="Gene3D" id="1.10.10.2740">
    <property type="entry name" value="Spt6, Death-like domain"/>
    <property type="match status" value="1"/>
</dbReference>
<evidence type="ECO:0000259" key="2">
    <source>
        <dbReference type="PROSITE" id="PS50126"/>
    </source>
</evidence>
<dbReference type="InterPro" id="IPR003029">
    <property type="entry name" value="S1_domain"/>
</dbReference>
<feature type="compositionally biased region" description="Acidic residues" evidence="1">
    <location>
        <begin position="130"/>
        <end position="141"/>
    </location>
</feature>
<dbReference type="Pfam" id="PF14635">
    <property type="entry name" value="HHH_7"/>
    <property type="match status" value="1"/>
</dbReference>
<dbReference type="eggNOG" id="KOG1856">
    <property type="taxonomic scope" value="Eukaryota"/>
</dbReference>
<dbReference type="OrthoDB" id="995477at2759"/>
<gene>
    <name evidence="3" type="ORF">Bathy02g06160</name>
</gene>
<dbReference type="Gene3D" id="1.10.150.850">
    <property type="entry name" value="Spt6, helix-hairpin-helix domain"/>
    <property type="match status" value="1"/>
</dbReference>
<evidence type="ECO:0000313" key="3">
    <source>
        <dbReference type="EMBL" id="CCO15062.1"/>
    </source>
</evidence>
<dbReference type="GO" id="GO:0003676">
    <property type="term" value="F:nucleic acid binding"/>
    <property type="evidence" value="ECO:0007669"/>
    <property type="project" value="InterPro"/>
</dbReference>
<dbReference type="Pfam" id="PF14639">
    <property type="entry name" value="YqgF"/>
    <property type="match status" value="1"/>
</dbReference>
<organism evidence="3 4">
    <name type="scientific">Bathycoccus prasinos</name>
    <dbReference type="NCBI Taxonomy" id="41875"/>
    <lineage>
        <taxon>Eukaryota</taxon>
        <taxon>Viridiplantae</taxon>
        <taxon>Chlorophyta</taxon>
        <taxon>Mamiellophyceae</taxon>
        <taxon>Mamiellales</taxon>
        <taxon>Bathycoccaceae</taxon>
        <taxon>Bathycoccus</taxon>
    </lineage>
</organism>
<dbReference type="SUPFAM" id="SSF53098">
    <property type="entry name" value="Ribonuclease H-like"/>
    <property type="match status" value="1"/>
</dbReference>
<evidence type="ECO:0000256" key="1">
    <source>
        <dbReference type="SAM" id="MobiDB-lite"/>
    </source>
</evidence>
<dbReference type="Pfam" id="PF14633">
    <property type="entry name" value="SH2_2"/>
    <property type="match status" value="1"/>
</dbReference>
<evidence type="ECO:0000313" key="4">
    <source>
        <dbReference type="Proteomes" id="UP000198341"/>
    </source>
</evidence>
<dbReference type="CDD" id="cd09928">
    <property type="entry name" value="SH2_Cterm_SPT6_like"/>
    <property type="match status" value="1"/>
</dbReference>
<feature type="compositionally biased region" description="Acidic residues" evidence="1">
    <location>
        <begin position="199"/>
        <end position="209"/>
    </location>
</feature>
<dbReference type="Gene3D" id="2.40.50.140">
    <property type="entry name" value="Nucleic acid-binding proteins"/>
    <property type="match status" value="1"/>
</dbReference>
<sequence>MSEPTPTANDGEDENGTAVAAAPAAEDVSPPKVVEEEKIDELEEVRLPIEEEEEEKRNGEEEPEDKDEDDDKGDESDSEGGAQIARRRRKRRALELDEDDYDLLEDNQVTGFKRKEKKKRLQKKSAAAVGEDDDDDDDEKEDQQKKEQEQEEKEKDTKKDEVAGADEEAGGEKEQQQQQDDAEEEKRRAAAAERRFVDSDDEDSEEEMADFIVRDEGEERETDEERARRKAYNRAQRERGGARYDQVREAADIFGDISDLQKLFANRKRPGDEGYLGGESLPEDVLEEESQSEYETDDEDVDDFIVDDEEGGERPPREKKMRKVRKFKKRTAGVTPTKSWAEFAFEPSVIKAQMLTATDDEIRNADWPERLSIENVQVPNLNTPRDFAEEATWIYDRVMGVGSIRGIPTEAGELLLRGKMDYESDEVMEMRLYQLQNEWGGQLPDTERQNVLICIEWFLKMVRTQGYELEYLATNMRDDLHPLLRGKPEEARPPLVGDQVIIQRKTRSFDVLQAVYDWDIAYVKLQNRKQKAIETLNKELEAHSNDQQSVATLMRLQKLIASSKYDENVQDVESKMQLLLKDGAAALDANSTGGSRRPRRRTAYDMHVSRDVLELFKISSPAPEKVAMALDTTFAWGEAEGVYDVEDDAMTEILPDASPEELAKHYLDQGYEDEEDVIKALIEVSATELANDPGIRQWVRFHYRQYAQSTTKPTLLGNEQIDTFHPLAAVKRTLNKPLCHFTDIEFSMIAEGVRKGLLEFDAFLPEQEVERLVQNLSNAYCSENVSEKAEQWNTIRRKVVEDAIKKKLVPQIARETTAQLVLESKRSMVIAAFKGAWRMLNKKSWTPQLIGVKEEDVHSTLKHLEVRIISAVPASDQETPTTLVSLDGSGQLVDFLELTSFGKSGRGGSYGTQQEEQRKVAEFISNHRPHLVAVAASGKNAKTLKEELDRVTGGFLEKDGFVKSIPEEVSAIEVEFINDSVASLYETASAPVKEMGELQATIRHAVALGRFARDPAAVVANLLQPSGGSHEAATISLCPFQDAALSREERVSCIERALRCCINQTGVDVNAAMSHQWIARSLEHVAGLGPRKLVPFLTAIRKVDGGALDNREEILTELHAVEERVYENAASAINITDGNVLDGSRIHPKHYDKAIAIASNALDIQIDESGVGRERALERCFDPREWPKLSVLMLEDYANYLSTPEGGGVNALEILRDIRMEMRKPFEDVRSEWTRLSSDEIFTAVTGETVHTLQAGKLITCTVKRIDARANCVIVQLDSGVTGVIERQDVSDSPFDRLDDKVHVGQVITARVKAPETTAYGQQVKGIDLENLKVWLTCRGSHLSEDESRRWEEHVLATTTPYYSLDPLPGEKTIAAARASKPKKKPNQVKHEKSYIARTIDHPLFKNCSHVEATAELADGDVGDFVIRPSSKGVKNLSCTIKMFDDVYWHMDIREGKKPGTGGTANLRLGTPLMIDTSKEKYEDLDEAVARHIEPVAGFLRDAVMHRKFLGGRDHEVDEHLQECFRKNRNQRPYALSVSDKHHGYLCISYIMSASGNVHHEYVEVRPIGYYYRKMEFPTVDRMLAHFKVNCNKPVDR</sequence>
<dbReference type="Gene3D" id="3.30.420.140">
    <property type="entry name" value="YqgF/RNase H-like domain"/>
    <property type="match status" value="1"/>
</dbReference>
<dbReference type="InterPro" id="IPR035018">
    <property type="entry name" value="Spt6_SH2_C"/>
</dbReference>
<dbReference type="InterPro" id="IPR012340">
    <property type="entry name" value="NA-bd_OB-fold"/>
</dbReference>
<dbReference type="KEGG" id="bpg:Bathy02g06160"/>
<dbReference type="InterPro" id="IPR037027">
    <property type="entry name" value="YqgF/RNaseH-like_dom_sf"/>
</dbReference>
<dbReference type="InterPro" id="IPR028231">
    <property type="entry name" value="Spt6_YqgF"/>
</dbReference>
<dbReference type="GO" id="GO:0140673">
    <property type="term" value="P:transcription elongation-coupled chromatin remodeling"/>
    <property type="evidence" value="ECO:0007669"/>
    <property type="project" value="InterPro"/>
</dbReference>
<dbReference type="SUPFAM" id="SSF55550">
    <property type="entry name" value="SH2 domain"/>
    <property type="match status" value="1"/>
</dbReference>
<dbReference type="InterPro" id="IPR036860">
    <property type="entry name" value="SH2_dom_sf"/>
</dbReference>
<dbReference type="InterPro" id="IPR023323">
    <property type="entry name" value="Tex-like_dom_sf"/>
</dbReference>
<dbReference type="CDD" id="cd09918">
    <property type="entry name" value="SH2_Nterm_SPT6_like"/>
    <property type="match status" value="1"/>
</dbReference>
<dbReference type="Gene3D" id="1.10.10.650">
    <property type="entry name" value="RuvA domain 2-like"/>
    <property type="match status" value="1"/>
</dbReference>
<dbReference type="InterPro" id="IPR042066">
    <property type="entry name" value="Spt6_death-like"/>
</dbReference>
<feature type="compositionally biased region" description="Basic residues" evidence="1">
    <location>
        <begin position="112"/>
        <end position="123"/>
    </location>
</feature>
<keyword evidence="4" id="KW-1185">Reference proteome</keyword>
<feature type="compositionally biased region" description="Basic and acidic residues" evidence="1">
    <location>
        <begin position="235"/>
        <end position="246"/>
    </location>
</feature>
<accession>K8EAY3</accession>
<proteinExistence type="predicted"/>
<dbReference type="PANTHER" id="PTHR10145">
    <property type="entry name" value="TRANSCRIPTION ELONGATION FACTOR SPT6"/>
    <property type="match status" value="1"/>
</dbReference>
<dbReference type="InterPro" id="IPR017072">
    <property type="entry name" value="TF_Spt6"/>
</dbReference>
<feature type="region of interest" description="Disordered" evidence="1">
    <location>
        <begin position="1"/>
        <end position="246"/>
    </location>
</feature>
<dbReference type="GO" id="GO:0003746">
    <property type="term" value="F:translation elongation factor activity"/>
    <property type="evidence" value="ECO:0007669"/>
    <property type="project" value="UniProtKB-KW"/>
</dbReference>
<dbReference type="SUPFAM" id="SSF158832">
    <property type="entry name" value="Tex N-terminal region-like"/>
    <property type="match status" value="1"/>
</dbReference>
<dbReference type="InterPro" id="IPR012337">
    <property type="entry name" value="RNaseH-like_sf"/>
</dbReference>
<dbReference type="InterPro" id="IPR035019">
    <property type="entry name" value="Spt6_SH2_N"/>
</dbReference>
<dbReference type="Gene3D" id="1.10.3500.10">
    <property type="entry name" value="Tex N-terminal region-like"/>
    <property type="match status" value="1"/>
</dbReference>
<feature type="compositionally biased region" description="Acidic residues" evidence="1">
    <location>
        <begin position="96"/>
        <end position="105"/>
    </location>
</feature>
<dbReference type="InterPro" id="IPR035420">
    <property type="entry name" value="Spt6_SH2"/>
</dbReference>
<dbReference type="RefSeq" id="XP_007514822.1">
    <property type="nucleotide sequence ID" value="XM_007514760.1"/>
</dbReference>
<feature type="compositionally biased region" description="Basic and acidic residues" evidence="1">
    <location>
        <begin position="184"/>
        <end position="198"/>
    </location>
</feature>
<dbReference type="Proteomes" id="UP000198341">
    <property type="component" value="Chromosome 2"/>
</dbReference>
<keyword evidence="3" id="KW-0251">Elongation factor</keyword>
<dbReference type="PROSITE" id="PS50126">
    <property type="entry name" value="S1"/>
    <property type="match status" value="1"/>
</dbReference>
<dbReference type="InterPro" id="IPR023319">
    <property type="entry name" value="Tex-like_HTH_dom_sf"/>
</dbReference>
<dbReference type="GO" id="GO:0008023">
    <property type="term" value="C:transcription elongation factor complex"/>
    <property type="evidence" value="ECO:0007669"/>
    <property type="project" value="TreeGrafter"/>
</dbReference>
<feature type="compositionally biased region" description="Acidic residues" evidence="1">
    <location>
        <begin position="281"/>
        <end position="300"/>
    </location>
</feature>
<dbReference type="EMBL" id="FO082277">
    <property type="protein sequence ID" value="CCO15062.1"/>
    <property type="molecule type" value="Genomic_DNA"/>
</dbReference>
<dbReference type="PANTHER" id="PTHR10145:SF6">
    <property type="entry name" value="TRANSCRIPTION ELONGATION FACTOR SPT6"/>
    <property type="match status" value="1"/>
</dbReference>
<dbReference type="SMART" id="SM00316">
    <property type="entry name" value="S1"/>
    <property type="match status" value="1"/>
</dbReference>
<name>K8EAY3_9CHLO</name>
<keyword evidence="3" id="KW-0648">Protein biosynthesis</keyword>
<reference evidence="3 4" key="1">
    <citation type="submission" date="2011-10" db="EMBL/GenBank/DDBJ databases">
        <authorList>
            <person name="Genoscope - CEA"/>
        </authorList>
    </citation>
    <scope>NUCLEOTIDE SEQUENCE [LARGE SCALE GENOMIC DNA]</scope>
    <source>
        <strain evidence="3 4">RCC 1105</strain>
    </source>
</reference>
<dbReference type="Gene3D" id="3.30.505.10">
    <property type="entry name" value="SH2 domain"/>
    <property type="match status" value="2"/>
</dbReference>
<dbReference type="GO" id="GO:0031491">
    <property type="term" value="F:nucleosome binding"/>
    <property type="evidence" value="ECO:0007669"/>
    <property type="project" value="TreeGrafter"/>
</dbReference>
<dbReference type="STRING" id="41875.K8EAY3"/>
<feature type="domain" description="S1 motif" evidence="2">
    <location>
        <begin position="1256"/>
        <end position="1339"/>
    </location>
</feature>
<dbReference type="GO" id="GO:0042393">
    <property type="term" value="F:histone binding"/>
    <property type="evidence" value="ECO:0007669"/>
    <property type="project" value="TreeGrafter"/>
</dbReference>
<feature type="compositionally biased region" description="Basic and acidic residues" evidence="1">
    <location>
        <begin position="44"/>
        <end position="60"/>
    </location>
</feature>
<feature type="region of interest" description="Disordered" evidence="1">
    <location>
        <begin position="268"/>
        <end position="300"/>
    </location>
</feature>
<dbReference type="GeneID" id="19017731"/>
<dbReference type="InterPro" id="IPR049540">
    <property type="entry name" value="Spt6-like_S1"/>
</dbReference>